<sequence>MHARLCRLLPPMQPLSAAQALLPLRAPLLHQPLSDAAWRGPRVMRRCVPPNGRGASKQIEESGTLASPPRPRSPLCRRAPCACLSPKGTQGASHAALAPLFLPCATARRCGCCCRRGTRAGRTAA</sequence>
<dbReference type="RefSeq" id="XP_025596131.1">
    <property type="nucleotide sequence ID" value="XM_025739068.1"/>
</dbReference>
<protein>
    <submittedName>
        <fullName evidence="2">Uncharacterized protein</fullName>
    </submittedName>
</protein>
<gene>
    <name evidence="2" type="ORF">FA09DRAFT_127930</name>
</gene>
<proteinExistence type="predicted"/>
<dbReference type="AlphaFoldDB" id="A0A316Z4J9"/>
<dbReference type="Proteomes" id="UP000245946">
    <property type="component" value="Unassembled WGS sequence"/>
</dbReference>
<reference evidence="2 3" key="1">
    <citation type="journal article" date="2018" name="Mol. Biol. Evol.">
        <title>Broad Genomic Sampling Reveals a Smut Pathogenic Ancestry of the Fungal Clade Ustilaginomycotina.</title>
        <authorList>
            <person name="Kijpornyongpan T."/>
            <person name="Mondo S.J."/>
            <person name="Barry K."/>
            <person name="Sandor L."/>
            <person name="Lee J."/>
            <person name="Lipzen A."/>
            <person name="Pangilinan J."/>
            <person name="LaButti K."/>
            <person name="Hainaut M."/>
            <person name="Henrissat B."/>
            <person name="Grigoriev I.V."/>
            <person name="Spatafora J.W."/>
            <person name="Aime M.C."/>
        </authorList>
    </citation>
    <scope>NUCLEOTIDE SEQUENCE [LARGE SCALE GENOMIC DNA]</scope>
    <source>
        <strain evidence="2 3">MCA 4186</strain>
    </source>
</reference>
<organism evidence="2 3">
    <name type="scientific">Tilletiopsis washingtonensis</name>
    <dbReference type="NCBI Taxonomy" id="58919"/>
    <lineage>
        <taxon>Eukaryota</taxon>
        <taxon>Fungi</taxon>
        <taxon>Dikarya</taxon>
        <taxon>Basidiomycota</taxon>
        <taxon>Ustilaginomycotina</taxon>
        <taxon>Exobasidiomycetes</taxon>
        <taxon>Entylomatales</taxon>
        <taxon>Entylomatales incertae sedis</taxon>
        <taxon>Tilletiopsis</taxon>
    </lineage>
</organism>
<keyword evidence="3" id="KW-1185">Reference proteome</keyword>
<name>A0A316Z4J9_9BASI</name>
<dbReference type="GeneID" id="37266614"/>
<evidence type="ECO:0000313" key="2">
    <source>
        <dbReference type="EMBL" id="PWN95852.1"/>
    </source>
</evidence>
<evidence type="ECO:0000256" key="1">
    <source>
        <dbReference type="SAM" id="MobiDB-lite"/>
    </source>
</evidence>
<feature type="region of interest" description="Disordered" evidence="1">
    <location>
        <begin position="49"/>
        <end position="73"/>
    </location>
</feature>
<evidence type="ECO:0000313" key="3">
    <source>
        <dbReference type="Proteomes" id="UP000245946"/>
    </source>
</evidence>
<dbReference type="EMBL" id="KZ819302">
    <property type="protein sequence ID" value="PWN95852.1"/>
    <property type="molecule type" value="Genomic_DNA"/>
</dbReference>
<accession>A0A316Z4J9</accession>